<dbReference type="Proteomes" id="UP000186168">
    <property type="component" value="Unassembled WGS sequence"/>
</dbReference>
<evidence type="ECO:0000313" key="2">
    <source>
        <dbReference type="EMBL" id="OMI38911.1"/>
    </source>
</evidence>
<organism evidence="2 3">
    <name type="scientific">Streptomyces sparsogenes DSM 40356</name>
    <dbReference type="NCBI Taxonomy" id="1331668"/>
    <lineage>
        <taxon>Bacteria</taxon>
        <taxon>Bacillati</taxon>
        <taxon>Actinomycetota</taxon>
        <taxon>Actinomycetes</taxon>
        <taxon>Kitasatosporales</taxon>
        <taxon>Streptomycetaceae</taxon>
        <taxon>Streptomyces</taxon>
    </lineage>
</organism>
<gene>
    <name evidence="2" type="ORF">SPAR_13590</name>
</gene>
<accession>A0A1R1SKS4</accession>
<keyword evidence="3" id="KW-1185">Reference proteome</keyword>
<feature type="signal peptide" evidence="1">
    <location>
        <begin position="1"/>
        <end position="24"/>
    </location>
</feature>
<keyword evidence="1" id="KW-0732">Signal</keyword>
<evidence type="ECO:0008006" key="4">
    <source>
        <dbReference type="Google" id="ProtNLM"/>
    </source>
</evidence>
<sequence length="116" mass="12165">MRRVSAMAALVMVPSLAFGAVAHADDKPTESPQGIITTHDAVSHVMIKENQGERVAVVVVGRGADEFTWSLDEDSLVLKNGKQTTMDDIHAGDGALVVGPGSLKSHSGVAKSFALR</sequence>
<evidence type="ECO:0000313" key="3">
    <source>
        <dbReference type="Proteomes" id="UP000186168"/>
    </source>
</evidence>
<evidence type="ECO:0000256" key="1">
    <source>
        <dbReference type="SAM" id="SignalP"/>
    </source>
</evidence>
<dbReference type="EMBL" id="ASQP01000198">
    <property type="protein sequence ID" value="OMI38911.1"/>
    <property type="molecule type" value="Genomic_DNA"/>
</dbReference>
<reference evidence="2 3" key="1">
    <citation type="submission" date="2013-05" db="EMBL/GenBank/DDBJ databases">
        <title>Genome sequence of Streptomyces sparsogenes DSM 40356.</title>
        <authorList>
            <person name="Coyne S."/>
            <person name="Seebeck F.P."/>
        </authorList>
    </citation>
    <scope>NUCLEOTIDE SEQUENCE [LARGE SCALE GENOMIC DNA]</scope>
    <source>
        <strain evidence="2 3">DSM 40356</strain>
    </source>
</reference>
<dbReference type="STRING" id="67365.GCA_001704635_06296"/>
<feature type="chain" id="PRO_5010239939" description="Secreted protein" evidence="1">
    <location>
        <begin position="25"/>
        <end position="116"/>
    </location>
</feature>
<name>A0A1R1SKS4_9ACTN</name>
<dbReference type="AlphaFoldDB" id="A0A1R1SKS4"/>
<protein>
    <recommendedName>
        <fullName evidence="4">Secreted protein</fullName>
    </recommendedName>
</protein>
<proteinExistence type="predicted"/>
<comment type="caution">
    <text evidence="2">The sequence shown here is derived from an EMBL/GenBank/DDBJ whole genome shotgun (WGS) entry which is preliminary data.</text>
</comment>